<dbReference type="PANTHER" id="PTHR32182:SF0">
    <property type="entry name" value="DNA REPLICATION AND REPAIR PROTEIN RECF"/>
    <property type="match status" value="1"/>
</dbReference>
<accession>A0A091B386</accession>
<comment type="caution">
    <text evidence="2">The sequence shown here is derived from an EMBL/GenBank/DDBJ whole genome shotgun (WGS) entry which is preliminary data.</text>
</comment>
<name>A0A091B386_9GAMM</name>
<dbReference type="Proteomes" id="UP000029393">
    <property type="component" value="Unassembled WGS sequence"/>
</dbReference>
<dbReference type="SUPFAM" id="SSF52540">
    <property type="entry name" value="P-loop containing nucleoside triphosphate hydrolases"/>
    <property type="match status" value="1"/>
</dbReference>
<dbReference type="CDD" id="cd00267">
    <property type="entry name" value="ABC_ATPase"/>
    <property type="match status" value="1"/>
</dbReference>
<evidence type="ECO:0000256" key="1">
    <source>
        <dbReference type="SAM" id="Coils"/>
    </source>
</evidence>
<dbReference type="Gene3D" id="3.40.50.300">
    <property type="entry name" value="P-loop containing nucleotide triphosphate hydrolases"/>
    <property type="match status" value="1"/>
</dbReference>
<evidence type="ECO:0000313" key="2">
    <source>
        <dbReference type="EMBL" id="KFN47058.1"/>
    </source>
</evidence>
<feature type="coiled-coil region" evidence="1">
    <location>
        <begin position="298"/>
        <end position="332"/>
    </location>
</feature>
<dbReference type="RefSeq" id="WP_034211200.1">
    <property type="nucleotide sequence ID" value="NZ_AVCK01000012.1"/>
</dbReference>
<dbReference type="eggNOG" id="COG4913">
    <property type="taxonomic scope" value="Bacteria"/>
</dbReference>
<dbReference type="EMBL" id="AVCK01000012">
    <property type="protein sequence ID" value="KFN47058.1"/>
    <property type="molecule type" value="Genomic_DNA"/>
</dbReference>
<dbReference type="PATRIC" id="fig|1384056.3.peg.984"/>
<organism evidence="2 3">
    <name type="scientific">Arenimonas metalli CF5-1</name>
    <dbReference type="NCBI Taxonomy" id="1384056"/>
    <lineage>
        <taxon>Bacteria</taxon>
        <taxon>Pseudomonadati</taxon>
        <taxon>Pseudomonadota</taxon>
        <taxon>Gammaproteobacteria</taxon>
        <taxon>Lysobacterales</taxon>
        <taxon>Lysobacteraceae</taxon>
        <taxon>Arenimonas</taxon>
    </lineage>
</organism>
<dbReference type="Pfam" id="PF13558">
    <property type="entry name" value="SbcC_Walker_B"/>
    <property type="match status" value="1"/>
</dbReference>
<reference evidence="2 3" key="1">
    <citation type="submission" date="2013-09" db="EMBL/GenBank/DDBJ databases">
        <title>Genome sequencing of Arenimonas metalli.</title>
        <authorList>
            <person name="Chen F."/>
            <person name="Wang G."/>
        </authorList>
    </citation>
    <scope>NUCLEOTIDE SEQUENCE [LARGE SCALE GENOMIC DNA]</scope>
    <source>
        <strain evidence="2 3">CF5-1</strain>
    </source>
</reference>
<dbReference type="Pfam" id="PF13555">
    <property type="entry name" value="AAA_29"/>
    <property type="match status" value="1"/>
</dbReference>
<proteinExistence type="predicted"/>
<keyword evidence="1" id="KW-0175">Coiled coil</keyword>
<dbReference type="STRING" id="1384056.N787_01795"/>
<dbReference type="GO" id="GO:0000731">
    <property type="term" value="P:DNA synthesis involved in DNA repair"/>
    <property type="evidence" value="ECO:0007669"/>
    <property type="project" value="TreeGrafter"/>
</dbReference>
<dbReference type="InterPro" id="IPR027417">
    <property type="entry name" value="P-loop_NTPase"/>
</dbReference>
<gene>
    <name evidence="2" type="ORF">N787_01795</name>
</gene>
<evidence type="ECO:0008006" key="4">
    <source>
        <dbReference type="Google" id="ProtNLM"/>
    </source>
</evidence>
<feature type="coiled-coil region" evidence="1">
    <location>
        <begin position="428"/>
        <end position="462"/>
    </location>
</feature>
<sequence>MKLLESVTLVQFFLYERQDLTMGRNTAFLGPNGTGKTALLDAIQAVMLAADAHRTHFNAQADGKKRARTLRDYCLGVFDQSEEGRCRDVANTYVALGFRDETSGQVVTAGIALSASAHSPEVIVQGLFILPGVAVDSASFLEQGSGGSQVLPWKRFQAQAADACRQAGSIGTAVFTTNREDFTRRLLVEHLAAPGDRPNPQAFRNAFQRSLQLKGMDDLSVALRDHLIEARPTNVREFRLRLDQFRQVRDVVRLTKEKIDQASVVCGKYDVVRRERIAEANYACLRAVYDSERLGESMAEASDTVTTLAGELDRAQTEHRRAQAAFEAADAAKERAIATLNQDPDYARQAGSAQHLSDRQKDLAQQQRALRASVQAMTAAVRTAGGLPVLLERRGLFEAALTQLADLDSRLAPDAGTAPDAVSVASALRQVELAYQAVRRALAAAEAEYKEAEARRKDAALALERSNRGLAELNPEVARLQRELTEAGIDCTPVCDLVRISAPAWQPVIEAYLGPHVQALLVPRGKEIAAVRAYEGLRGTQAVYGVKLALPSRLRPYRALAGGQPAALLLDGENADAVTYLRGELGSVMCVESLPDLVAGQKGFTRTGMIATGSGVERRRLASAEHLRIGRTDSHAQRRKAQAELEESTRLATARKAEEQALQGALLQLTPFGNLQVTQHDIEQRLAEIAAGQAVVQDLTERLATTATPGTRSLQDAVTAARLAAVEAKRQESQGLERVTTLKQRLETSQRTVNELAGQLALAAGTERTARQDALYDAQEVDRHRARLDERHPVMDARMQACEAAIQRARSSAASADREAWSLLAAYVAQYHLAAEGLDGQWIPAQRFIQRERQRLEETELAARLEESEEAYQRALEIFRTDVAQALLSGFDRVDEQMRGLNLVLKNAPPFSNNERYQFRSRVVDLHRPLYDFLQRVREVGGDNGLFGEAGQVPEAFRELMEGDASSVLLQDGSPLADYRRFFSFDVEISREGKVIGLLSKRFGPGSGGEHRTPLYVIFGAALAAAYGKVQGHNGGGGIMLLDEAFDKMDTQNVRAAAQYLNSLGLQLIMAGPETDQPKLSSFLSVYYDMGRYGGKTIQMDCTVLTDATRELLASDNPMYHPELVEQEMARLARERGDGSEPSDA</sequence>
<evidence type="ECO:0000313" key="3">
    <source>
        <dbReference type="Proteomes" id="UP000029393"/>
    </source>
</evidence>
<keyword evidence="3" id="KW-1185">Reference proteome</keyword>
<dbReference type="GO" id="GO:0006302">
    <property type="term" value="P:double-strand break repair"/>
    <property type="evidence" value="ECO:0007669"/>
    <property type="project" value="TreeGrafter"/>
</dbReference>
<dbReference type="AlphaFoldDB" id="A0A091B386"/>
<protein>
    <recommendedName>
        <fullName evidence="4">SMC hinge domain-containing protein</fullName>
    </recommendedName>
</protein>
<dbReference type="PANTHER" id="PTHR32182">
    <property type="entry name" value="DNA REPLICATION AND REPAIR PROTEIN RECF"/>
    <property type="match status" value="1"/>
</dbReference>